<dbReference type="GO" id="GO:0016740">
    <property type="term" value="F:transferase activity"/>
    <property type="evidence" value="ECO:0007669"/>
    <property type="project" value="UniProtKB-KW"/>
</dbReference>
<dbReference type="InterPro" id="IPR050834">
    <property type="entry name" value="Glycosyltransf_2"/>
</dbReference>
<dbReference type="PANTHER" id="PTHR43685:SF11">
    <property type="entry name" value="GLYCOSYLTRANSFERASE TAGX-RELATED"/>
    <property type="match status" value="1"/>
</dbReference>
<accession>A0A248LLM0</accession>
<gene>
    <name evidence="2" type="ORF">LHGZ1_2807</name>
</gene>
<reference evidence="3" key="1">
    <citation type="submission" date="2017-06" db="EMBL/GenBank/DDBJ databases">
        <title>Whole genome sequence of Laribacter hongkongensis LHGZ1.</title>
        <authorList>
            <person name="Chen D."/>
            <person name="Wu H."/>
            <person name="Chen J."/>
        </authorList>
    </citation>
    <scope>NUCLEOTIDE SEQUENCE [LARGE SCALE GENOMIC DNA]</scope>
    <source>
        <strain evidence="3">LHGZ1</strain>
    </source>
</reference>
<dbReference type="RefSeq" id="WP_088861404.1">
    <property type="nucleotide sequence ID" value="NZ_CP022115.1"/>
</dbReference>
<dbReference type="AlphaFoldDB" id="A0A248LLM0"/>
<dbReference type="OrthoDB" id="9802649at2"/>
<sequence length="334" mass="38389">MPPLLSICIPSYNGQSHIGKLLESLAQCDSREFEVVVSDDCSVDGTWEFLQEFSTLDSRVRVFRNDLNCGMDRNFTRSVELAEGDFVWLCGQDDVIAPNGVATVIRAIKAEHRLDFIHMTHVMMPDIPVQPEWSLDKQELGASGVGLKDFLDTHNQKLPTFLPEYVIRRALWQKVDATRYFGTCYCQVGVFLEMSNAMKWHRIQECHVMGLLPQNGWQTNGIKYSNIIFGYFVMLNRALQINPAIGRDFVNRQYHLHCKQLLYAVLLMRAWSLESRVSLIEEARAALYQSPVVYHLFESAMHMPPSVCRIILMAVKIKRAISIKNKVQGWRFQN</sequence>
<feature type="domain" description="Glycosyltransferase 2-like" evidence="1">
    <location>
        <begin position="6"/>
        <end position="112"/>
    </location>
</feature>
<evidence type="ECO:0000313" key="2">
    <source>
        <dbReference type="EMBL" id="ASJ25638.1"/>
    </source>
</evidence>
<proteinExistence type="predicted"/>
<dbReference type="PANTHER" id="PTHR43685">
    <property type="entry name" value="GLYCOSYLTRANSFERASE"/>
    <property type="match status" value="1"/>
</dbReference>
<organism evidence="2 3">
    <name type="scientific">Laribacter hongkongensis</name>
    <dbReference type="NCBI Taxonomy" id="168471"/>
    <lineage>
        <taxon>Bacteria</taxon>
        <taxon>Pseudomonadati</taxon>
        <taxon>Pseudomonadota</taxon>
        <taxon>Betaproteobacteria</taxon>
        <taxon>Neisseriales</taxon>
        <taxon>Aquaspirillaceae</taxon>
        <taxon>Laribacter</taxon>
    </lineage>
</organism>
<evidence type="ECO:0000259" key="1">
    <source>
        <dbReference type="Pfam" id="PF00535"/>
    </source>
</evidence>
<dbReference type="InterPro" id="IPR029044">
    <property type="entry name" value="Nucleotide-diphossugar_trans"/>
</dbReference>
<dbReference type="SUPFAM" id="SSF53448">
    <property type="entry name" value="Nucleotide-diphospho-sugar transferases"/>
    <property type="match status" value="1"/>
</dbReference>
<dbReference type="Gene3D" id="3.90.550.10">
    <property type="entry name" value="Spore Coat Polysaccharide Biosynthesis Protein SpsA, Chain A"/>
    <property type="match status" value="1"/>
</dbReference>
<dbReference type="Proteomes" id="UP000197424">
    <property type="component" value="Chromosome"/>
</dbReference>
<dbReference type="InterPro" id="IPR001173">
    <property type="entry name" value="Glyco_trans_2-like"/>
</dbReference>
<dbReference type="EMBL" id="CP022115">
    <property type="protein sequence ID" value="ASJ25638.1"/>
    <property type="molecule type" value="Genomic_DNA"/>
</dbReference>
<keyword evidence="2" id="KW-0808">Transferase</keyword>
<name>A0A248LLM0_9NEIS</name>
<evidence type="ECO:0000313" key="3">
    <source>
        <dbReference type="Proteomes" id="UP000197424"/>
    </source>
</evidence>
<dbReference type="Pfam" id="PF00535">
    <property type="entry name" value="Glycos_transf_2"/>
    <property type="match status" value="1"/>
</dbReference>
<protein>
    <submittedName>
        <fullName evidence="2">Glycosyl transferase</fullName>
    </submittedName>
</protein>